<dbReference type="InterPro" id="IPR035985">
    <property type="entry name" value="Ubiquitin-activating_enz"/>
</dbReference>
<dbReference type="InterPro" id="IPR045886">
    <property type="entry name" value="ThiF/MoeB/HesA"/>
</dbReference>
<dbReference type="GO" id="GO:0005737">
    <property type="term" value="C:cytoplasm"/>
    <property type="evidence" value="ECO:0007669"/>
    <property type="project" value="TreeGrafter"/>
</dbReference>
<keyword evidence="2" id="KW-0808">Transferase</keyword>
<sequence>MASRSDEELPALTPDERARYEWQMWIDGHGEPGQRKLKNTSVLISRIGGVGGTVAYYLAAAGIGKLLLAHAGTIRPSDLNRQILMTTPALGTSRVDSASARLRELNPLVEIETVGENVSEENADRLVGKVDLVVDAAPLFAERHAMNRAAVRANKPLVEAGMYDYDGQLTTVLPGKTPCLACLWPNDPVHWKREFPVLGAMSGVVGALAAAEVVKCITGVGEPLTGRLLTMNLRSMSFRTLSIERDPNCRVCGALSPVG</sequence>
<dbReference type="InterPro" id="IPR000594">
    <property type="entry name" value="ThiF_NAD_FAD-bd"/>
</dbReference>
<dbReference type="Pfam" id="PF00899">
    <property type="entry name" value="ThiF"/>
    <property type="match status" value="1"/>
</dbReference>
<dbReference type="GO" id="GO:0004792">
    <property type="term" value="F:thiosulfate-cyanide sulfurtransferase activity"/>
    <property type="evidence" value="ECO:0007669"/>
    <property type="project" value="TreeGrafter"/>
</dbReference>
<evidence type="ECO:0000313" key="3">
    <source>
        <dbReference type="Proteomes" id="UP000315700"/>
    </source>
</evidence>
<dbReference type="KEGG" id="ccos:Pan44_44260"/>
<name>A0A517SJS1_9PLAN</name>
<dbReference type="AlphaFoldDB" id="A0A517SJS1"/>
<dbReference type="FunCoup" id="A0A517SJS1">
    <property type="interactions" value="562"/>
</dbReference>
<feature type="domain" description="THIF-type NAD/FAD binding fold" evidence="1">
    <location>
        <begin position="23"/>
        <end position="251"/>
    </location>
</feature>
<evidence type="ECO:0000259" key="1">
    <source>
        <dbReference type="Pfam" id="PF00899"/>
    </source>
</evidence>
<dbReference type="Proteomes" id="UP000315700">
    <property type="component" value="Chromosome"/>
</dbReference>
<dbReference type="PANTHER" id="PTHR10953:SF102">
    <property type="entry name" value="ADENYLYLTRANSFERASE AND SULFURTRANSFERASE MOCS3"/>
    <property type="match status" value="1"/>
</dbReference>
<keyword evidence="2" id="KW-0548">Nucleotidyltransferase</keyword>
<dbReference type="Gene3D" id="3.40.50.720">
    <property type="entry name" value="NAD(P)-binding Rossmann-like Domain"/>
    <property type="match status" value="1"/>
</dbReference>
<proteinExistence type="predicted"/>
<dbReference type="RefSeq" id="WP_145033773.1">
    <property type="nucleotide sequence ID" value="NZ_CP036271.1"/>
</dbReference>
<dbReference type="PANTHER" id="PTHR10953">
    <property type="entry name" value="UBIQUITIN-ACTIVATING ENZYME E1"/>
    <property type="match status" value="1"/>
</dbReference>
<evidence type="ECO:0000313" key="2">
    <source>
        <dbReference type="EMBL" id="QDT56372.1"/>
    </source>
</evidence>
<accession>A0A517SJS1</accession>
<gene>
    <name evidence="2" type="primary">moeB_3</name>
    <name evidence="2" type="ORF">Pan44_44260</name>
</gene>
<reference evidence="2 3" key="1">
    <citation type="submission" date="2019-02" db="EMBL/GenBank/DDBJ databases">
        <title>Deep-cultivation of Planctomycetes and their phenomic and genomic characterization uncovers novel biology.</title>
        <authorList>
            <person name="Wiegand S."/>
            <person name="Jogler M."/>
            <person name="Boedeker C."/>
            <person name="Pinto D."/>
            <person name="Vollmers J."/>
            <person name="Rivas-Marin E."/>
            <person name="Kohn T."/>
            <person name="Peeters S.H."/>
            <person name="Heuer A."/>
            <person name="Rast P."/>
            <person name="Oberbeckmann S."/>
            <person name="Bunk B."/>
            <person name="Jeske O."/>
            <person name="Meyerdierks A."/>
            <person name="Storesund J.E."/>
            <person name="Kallscheuer N."/>
            <person name="Luecker S."/>
            <person name="Lage O.M."/>
            <person name="Pohl T."/>
            <person name="Merkel B.J."/>
            <person name="Hornburger P."/>
            <person name="Mueller R.-W."/>
            <person name="Bruemmer F."/>
            <person name="Labrenz M."/>
            <person name="Spormann A.M."/>
            <person name="Op den Camp H."/>
            <person name="Overmann J."/>
            <person name="Amann R."/>
            <person name="Jetten M.S.M."/>
            <person name="Mascher T."/>
            <person name="Medema M.H."/>
            <person name="Devos D.P."/>
            <person name="Kaster A.-K."/>
            <person name="Ovreas L."/>
            <person name="Rohde M."/>
            <person name="Galperin M.Y."/>
            <person name="Jogler C."/>
        </authorList>
    </citation>
    <scope>NUCLEOTIDE SEQUENCE [LARGE SCALE GENOMIC DNA]</scope>
    <source>
        <strain evidence="2 3">Pan44</strain>
    </source>
</reference>
<dbReference type="SUPFAM" id="SSF69572">
    <property type="entry name" value="Activating enzymes of the ubiquitin-like proteins"/>
    <property type="match status" value="1"/>
</dbReference>
<dbReference type="EC" id="2.7.7.80" evidence="2"/>
<protein>
    <submittedName>
        <fullName evidence="2">Molybdopterin-synthase adenylyltransferase</fullName>
        <ecNumber evidence="2">2.7.7.80</ecNumber>
    </submittedName>
</protein>
<dbReference type="EMBL" id="CP036271">
    <property type="protein sequence ID" value="QDT56372.1"/>
    <property type="molecule type" value="Genomic_DNA"/>
</dbReference>
<keyword evidence="3" id="KW-1185">Reference proteome</keyword>
<dbReference type="CDD" id="cd00757">
    <property type="entry name" value="ThiF_MoeB_HesA_family"/>
    <property type="match status" value="1"/>
</dbReference>
<organism evidence="2 3">
    <name type="scientific">Caulifigura coniformis</name>
    <dbReference type="NCBI Taxonomy" id="2527983"/>
    <lineage>
        <taxon>Bacteria</taxon>
        <taxon>Pseudomonadati</taxon>
        <taxon>Planctomycetota</taxon>
        <taxon>Planctomycetia</taxon>
        <taxon>Planctomycetales</taxon>
        <taxon>Planctomycetaceae</taxon>
        <taxon>Caulifigura</taxon>
    </lineage>
</organism>
<dbReference type="GO" id="GO:0061605">
    <property type="term" value="F:molybdopterin-synthase adenylyltransferase activity"/>
    <property type="evidence" value="ECO:0007669"/>
    <property type="project" value="UniProtKB-EC"/>
</dbReference>
<dbReference type="InParanoid" id="A0A517SJS1"/>
<dbReference type="OrthoDB" id="9800872at2"/>
<dbReference type="GO" id="GO:0008641">
    <property type="term" value="F:ubiquitin-like modifier activating enzyme activity"/>
    <property type="evidence" value="ECO:0007669"/>
    <property type="project" value="InterPro"/>
</dbReference>